<dbReference type="EMBL" id="JALNTZ010000002">
    <property type="protein sequence ID" value="KAJ3661585.1"/>
    <property type="molecule type" value="Genomic_DNA"/>
</dbReference>
<gene>
    <name evidence="1" type="ORF">Zmor_005976</name>
</gene>
<proteinExistence type="predicted"/>
<keyword evidence="2" id="KW-1185">Reference proteome</keyword>
<sequence>MLPVNCQRSQNVMADIQSGVDDGVAEVYLLQEPYIYIAFGRVCGLGNALDVYWVGDHPKAAIAVRKGSFDAIFSVEWSNECLCAVHVSRNDTLVSLYCQFADEIDQDINSIG</sequence>
<protein>
    <submittedName>
        <fullName evidence="1">Uncharacterized protein</fullName>
    </submittedName>
</protein>
<dbReference type="InterPro" id="IPR036691">
    <property type="entry name" value="Endo/exonu/phosph_ase_sf"/>
</dbReference>
<dbReference type="AlphaFoldDB" id="A0AA38IST0"/>
<accession>A0AA38IST0</accession>
<dbReference type="Gene3D" id="3.60.10.10">
    <property type="entry name" value="Endonuclease/exonuclease/phosphatase"/>
    <property type="match status" value="1"/>
</dbReference>
<name>A0AA38IST0_9CUCU</name>
<dbReference type="Proteomes" id="UP001168821">
    <property type="component" value="Unassembled WGS sequence"/>
</dbReference>
<organism evidence="1 2">
    <name type="scientific">Zophobas morio</name>
    <dbReference type="NCBI Taxonomy" id="2755281"/>
    <lineage>
        <taxon>Eukaryota</taxon>
        <taxon>Metazoa</taxon>
        <taxon>Ecdysozoa</taxon>
        <taxon>Arthropoda</taxon>
        <taxon>Hexapoda</taxon>
        <taxon>Insecta</taxon>
        <taxon>Pterygota</taxon>
        <taxon>Neoptera</taxon>
        <taxon>Endopterygota</taxon>
        <taxon>Coleoptera</taxon>
        <taxon>Polyphaga</taxon>
        <taxon>Cucujiformia</taxon>
        <taxon>Tenebrionidae</taxon>
        <taxon>Zophobas</taxon>
    </lineage>
</organism>
<evidence type="ECO:0000313" key="1">
    <source>
        <dbReference type="EMBL" id="KAJ3661585.1"/>
    </source>
</evidence>
<comment type="caution">
    <text evidence="1">The sequence shown here is derived from an EMBL/GenBank/DDBJ whole genome shotgun (WGS) entry which is preliminary data.</text>
</comment>
<reference evidence="1" key="1">
    <citation type="journal article" date="2023" name="G3 (Bethesda)">
        <title>Whole genome assemblies of Zophobas morio and Tenebrio molitor.</title>
        <authorList>
            <person name="Kaur S."/>
            <person name="Stinson S.A."/>
            <person name="diCenzo G.C."/>
        </authorList>
    </citation>
    <scope>NUCLEOTIDE SEQUENCE</scope>
    <source>
        <strain evidence="1">QUZm001</strain>
    </source>
</reference>
<evidence type="ECO:0000313" key="2">
    <source>
        <dbReference type="Proteomes" id="UP001168821"/>
    </source>
</evidence>